<name>A0A1I4YKJ8_9GAMM</name>
<dbReference type="OrthoDB" id="5948879at2"/>
<dbReference type="SMART" id="SM00028">
    <property type="entry name" value="TPR"/>
    <property type="match status" value="5"/>
</dbReference>
<dbReference type="SUPFAM" id="SSF48452">
    <property type="entry name" value="TPR-like"/>
    <property type="match status" value="2"/>
</dbReference>
<evidence type="ECO:0000256" key="6">
    <source>
        <dbReference type="SAM" id="Phobius"/>
    </source>
</evidence>
<dbReference type="Gene3D" id="3.30.200.20">
    <property type="entry name" value="Phosphorylase Kinase, domain 1"/>
    <property type="match status" value="1"/>
</dbReference>
<gene>
    <name evidence="8" type="ORF">SAMN05216289_11825</name>
</gene>
<dbReference type="Pfam" id="PF13374">
    <property type="entry name" value="TPR_10"/>
    <property type="match status" value="2"/>
</dbReference>
<keyword evidence="2 5" id="KW-0547">Nucleotide-binding</keyword>
<keyword evidence="8" id="KW-0723">Serine/threonine-protein kinase</keyword>
<accession>A0A1I4YKJ8</accession>
<proteinExistence type="predicted"/>
<feature type="domain" description="Protein kinase" evidence="7">
    <location>
        <begin position="71"/>
        <end position="340"/>
    </location>
</feature>
<evidence type="ECO:0000259" key="7">
    <source>
        <dbReference type="PROSITE" id="PS50011"/>
    </source>
</evidence>
<dbReference type="GO" id="GO:0005524">
    <property type="term" value="F:ATP binding"/>
    <property type="evidence" value="ECO:0007669"/>
    <property type="project" value="UniProtKB-UniRule"/>
</dbReference>
<keyword evidence="6" id="KW-1133">Transmembrane helix</keyword>
<feature type="binding site" evidence="5">
    <location>
        <position position="102"/>
    </location>
    <ligand>
        <name>ATP</name>
        <dbReference type="ChEBI" id="CHEBI:30616"/>
    </ligand>
</feature>
<organism evidence="8 9">
    <name type="scientific">Dokdonella immobilis</name>
    <dbReference type="NCBI Taxonomy" id="578942"/>
    <lineage>
        <taxon>Bacteria</taxon>
        <taxon>Pseudomonadati</taxon>
        <taxon>Pseudomonadota</taxon>
        <taxon>Gammaproteobacteria</taxon>
        <taxon>Lysobacterales</taxon>
        <taxon>Rhodanobacteraceae</taxon>
        <taxon>Dokdonella</taxon>
    </lineage>
</organism>
<keyword evidence="4 5" id="KW-0067">ATP-binding</keyword>
<evidence type="ECO:0000313" key="8">
    <source>
        <dbReference type="EMBL" id="SFN38581.1"/>
    </source>
</evidence>
<dbReference type="Pfam" id="PF13424">
    <property type="entry name" value="TPR_12"/>
    <property type="match status" value="1"/>
</dbReference>
<evidence type="ECO:0000256" key="4">
    <source>
        <dbReference type="ARBA" id="ARBA00022840"/>
    </source>
</evidence>
<dbReference type="InterPro" id="IPR008271">
    <property type="entry name" value="Ser/Thr_kinase_AS"/>
</dbReference>
<keyword evidence="3 8" id="KW-0418">Kinase</keyword>
<dbReference type="Pfam" id="PF00069">
    <property type="entry name" value="Pkinase"/>
    <property type="match status" value="1"/>
</dbReference>
<feature type="transmembrane region" description="Helical" evidence="6">
    <location>
        <begin position="363"/>
        <end position="385"/>
    </location>
</feature>
<dbReference type="Proteomes" id="UP000198575">
    <property type="component" value="Unassembled WGS sequence"/>
</dbReference>
<dbReference type="GO" id="GO:0004674">
    <property type="term" value="F:protein serine/threonine kinase activity"/>
    <property type="evidence" value="ECO:0007669"/>
    <property type="project" value="UniProtKB-KW"/>
</dbReference>
<dbReference type="InterPro" id="IPR017441">
    <property type="entry name" value="Protein_kinase_ATP_BS"/>
</dbReference>
<dbReference type="InterPro" id="IPR011990">
    <property type="entry name" value="TPR-like_helical_dom_sf"/>
</dbReference>
<dbReference type="STRING" id="578942.SAMN05216289_11825"/>
<dbReference type="EMBL" id="FOVF01000018">
    <property type="protein sequence ID" value="SFN38581.1"/>
    <property type="molecule type" value="Genomic_DNA"/>
</dbReference>
<reference evidence="8 9" key="1">
    <citation type="submission" date="2016-10" db="EMBL/GenBank/DDBJ databases">
        <authorList>
            <person name="de Groot N.N."/>
        </authorList>
    </citation>
    <scope>NUCLEOTIDE SEQUENCE [LARGE SCALE GENOMIC DNA]</scope>
    <source>
        <strain evidence="8 9">CGMCC 1.7659</strain>
    </source>
</reference>
<evidence type="ECO:0000256" key="5">
    <source>
        <dbReference type="PROSITE-ProRule" id="PRU10141"/>
    </source>
</evidence>
<evidence type="ECO:0000256" key="2">
    <source>
        <dbReference type="ARBA" id="ARBA00022741"/>
    </source>
</evidence>
<keyword evidence="1" id="KW-0808">Transferase</keyword>
<dbReference type="CDD" id="cd14014">
    <property type="entry name" value="STKc_PknB_like"/>
    <property type="match status" value="1"/>
</dbReference>
<dbReference type="SUPFAM" id="SSF56112">
    <property type="entry name" value="Protein kinase-like (PK-like)"/>
    <property type="match status" value="1"/>
</dbReference>
<dbReference type="PANTHER" id="PTHR43289">
    <property type="entry name" value="MITOGEN-ACTIVATED PROTEIN KINASE KINASE KINASE 20-RELATED"/>
    <property type="match status" value="1"/>
</dbReference>
<dbReference type="RefSeq" id="WP_092408452.1">
    <property type="nucleotide sequence ID" value="NZ_FOVF01000018.1"/>
</dbReference>
<keyword evidence="6" id="KW-0472">Membrane</keyword>
<dbReference type="InterPro" id="IPR000719">
    <property type="entry name" value="Prot_kinase_dom"/>
</dbReference>
<dbReference type="InterPro" id="IPR019734">
    <property type="entry name" value="TPR_rpt"/>
</dbReference>
<dbReference type="Gene3D" id="1.10.510.10">
    <property type="entry name" value="Transferase(Phosphotransferase) domain 1"/>
    <property type="match status" value="1"/>
</dbReference>
<dbReference type="PROSITE" id="PS00107">
    <property type="entry name" value="PROTEIN_KINASE_ATP"/>
    <property type="match status" value="1"/>
</dbReference>
<dbReference type="AlphaFoldDB" id="A0A1I4YKJ8"/>
<dbReference type="SMART" id="SM00220">
    <property type="entry name" value="S_TKc"/>
    <property type="match status" value="1"/>
</dbReference>
<evidence type="ECO:0000313" key="9">
    <source>
        <dbReference type="Proteomes" id="UP000198575"/>
    </source>
</evidence>
<keyword evidence="9" id="KW-1185">Reference proteome</keyword>
<protein>
    <submittedName>
        <fullName evidence="8">Serine/threonine protein kinase</fullName>
    </submittedName>
</protein>
<dbReference type="PANTHER" id="PTHR43289:SF34">
    <property type="entry name" value="SERINE_THREONINE-PROTEIN KINASE YBDM-RELATED"/>
    <property type="match status" value="1"/>
</dbReference>
<dbReference type="InterPro" id="IPR011009">
    <property type="entry name" value="Kinase-like_dom_sf"/>
</dbReference>
<dbReference type="PROSITE" id="PS50011">
    <property type="entry name" value="PROTEIN_KINASE_DOM"/>
    <property type="match status" value="1"/>
</dbReference>
<sequence>MPDPTEESLQHLVARIGAGEAIDAEAIPLPLREHPRVRRLLALARVAGTLDRRIGAQPTVVDTRPGQLGPWRLLHLLGAGGMGEVWLGERSDDVVEQRVAIKRVRVHSRDVRERLLSERRLLARLEHPNIARFIDAGVDLHGSPWLVLEYVEGEVITDWCSRRELSLRARLHLFAKVCAAVGHAHRHLIVHRDLKPANVLVNADGEPKLLDFGIAKLLDGSDEGDSVAALTPSYAAPEQLRGGPVSTATDVYALGLLLFRLLAGALPRTRRGSGAAAVLACLDDEETQRPSACVEDDALPYPASALRGDLDAIVAQAMRARPESRYGSVAEFCADLERFLGARPVLAREPTRRYRLARFVRRNALAIGLVAVVIVTLMAGTMVSLQQARRAAREAQAAQRELARAETVSSFLASLYREQDPLNRAGPELLTPARSLAEAVHRVDSELGADEQSAARLLRVLGEAQFNLGDLRAARATLDLAVARASRANDALLGAEIDSLRAALALRELRQDEAERLFSSSLGTAVRLRGPESVEAARIEARQALSLVALGKFKEARSVANHAQQVLARELGADRSESITARITLGVIEEQLRDDPAALVTLDSAVASIESAFGKQDARLVTPLQTLGEVLRRTRDFARARAVMERAIEVARTHFGSRSAQLAVVLVRLAGVERDAGDLQRSLALLDEADRALPDSADDATRAQILNTRGSTWIELGNGARAEADYRKSLALRRKAGDPRSGLTWFTQAQVGTALALQGRYGEAQRLQAEAAREVQKLLGPDAYQNGLIAVRRAEAYEWQGDFANAVGQWREAVRLIALTYGREHFGHFDWSLQLAIDLARTADGQAEAARIADDLLERWTGNPQIAARYADLVLLRCRLHEQEGNPQEARLLARTALGQADLVAGASQRTQLERFAGR</sequence>
<dbReference type="PROSITE" id="PS00108">
    <property type="entry name" value="PROTEIN_KINASE_ST"/>
    <property type="match status" value="1"/>
</dbReference>
<evidence type="ECO:0000256" key="1">
    <source>
        <dbReference type="ARBA" id="ARBA00022679"/>
    </source>
</evidence>
<dbReference type="Gene3D" id="1.25.40.10">
    <property type="entry name" value="Tetratricopeptide repeat domain"/>
    <property type="match status" value="2"/>
</dbReference>
<keyword evidence="6" id="KW-0812">Transmembrane</keyword>
<evidence type="ECO:0000256" key="3">
    <source>
        <dbReference type="ARBA" id="ARBA00022777"/>
    </source>
</evidence>